<comment type="caution">
    <text evidence="3">The sequence shown here is derived from an EMBL/GenBank/DDBJ whole genome shotgun (WGS) entry which is preliminary data.</text>
</comment>
<feature type="region of interest" description="Disordered" evidence="1">
    <location>
        <begin position="166"/>
        <end position="207"/>
    </location>
</feature>
<evidence type="ECO:0000313" key="4">
    <source>
        <dbReference type="Proteomes" id="UP001632038"/>
    </source>
</evidence>
<evidence type="ECO:0000259" key="2">
    <source>
        <dbReference type="Pfam" id="PF24626"/>
    </source>
</evidence>
<dbReference type="InterPro" id="IPR056924">
    <property type="entry name" value="SH3_Tf2-1"/>
</dbReference>
<feature type="domain" description="Tf2-1-like SH3-like" evidence="2">
    <location>
        <begin position="54"/>
        <end position="78"/>
    </location>
</feature>
<protein>
    <recommendedName>
        <fullName evidence="2">Tf2-1-like SH3-like domain-containing protein</fullName>
    </recommendedName>
</protein>
<accession>A0ABD3C5P6</accession>
<dbReference type="AlphaFoldDB" id="A0ABD3C5P6"/>
<gene>
    <name evidence="3" type="ORF">CASFOL_031550</name>
</gene>
<proteinExistence type="predicted"/>
<dbReference type="SUPFAM" id="SSF54160">
    <property type="entry name" value="Chromo domain-like"/>
    <property type="match status" value="1"/>
</dbReference>
<feature type="compositionally biased region" description="Basic residues" evidence="1">
    <location>
        <begin position="188"/>
        <end position="198"/>
    </location>
</feature>
<name>A0ABD3C5P6_9LAMI</name>
<reference evidence="4" key="1">
    <citation type="journal article" date="2024" name="IScience">
        <title>Strigolactones Initiate the Formation of Haustorium-like Structures in Castilleja.</title>
        <authorList>
            <person name="Buerger M."/>
            <person name="Peterson D."/>
            <person name="Chory J."/>
        </authorList>
    </citation>
    <scope>NUCLEOTIDE SEQUENCE [LARGE SCALE GENOMIC DNA]</scope>
</reference>
<dbReference type="Proteomes" id="UP001632038">
    <property type="component" value="Unassembled WGS sequence"/>
</dbReference>
<evidence type="ECO:0000313" key="3">
    <source>
        <dbReference type="EMBL" id="KAL3624882.1"/>
    </source>
</evidence>
<dbReference type="InterPro" id="IPR016197">
    <property type="entry name" value="Chromo-like_dom_sf"/>
</dbReference>
<keyword evidence="4" id="KW-1185">Reference proteome</keyword>
<organism evidence="3 4">
    <name type="scientific">Castilleja foliolosa</name>
    <dbReference type="NCBI Taxonomy" id="1961234"/>
    <lineage>
        <taxon>Eukaryota</taxon>
        <taxon>Viridiplantae</taxon>
        <taxon>Streptophyta</taxon>
        <taxon>Embryophyta</taxon>
        <taxon>Tracheophyta</taxon>
        <taxon>Spermatophyta</taxon>
        <taxon>Magnoliopsida</taxon>
        <taxon>eudicotyledons</taxon>
        <taxon>Gunneridae</taxon>
        <taxon>Pentapetalae</taxon>
        <taxon>asterids</taxon>
        <taxon>lamiids</taxon>
        <taxon>Lamiales</taxon>
        <taxon>Orobanchaceae</taxon>
        <taxon>Pedicularideae</taxon>
        <taxon>Castillejinae</taxon>
        <taxon>Castilleja</taxon>
    </lineage>
</organism>
<dbReference type="EMBL" id="JAVIJP010000053">
    <property type="protein sequence ID" value="KAL3624882.1"/>
    <property type="molecule type" value="Genomic_DNA"/>
</dbReference>
<evidence type="ECO:0000256" key="1">
    <source>
        <dbReference type="SAM" id="MobiDB-lite"/>
    </source>
</evidence>
<sequence>MDIHNLGYITRTFPPGHGSTSTHPLEANALGHRCVRNVDPTCHGGDASTEPYIVAYRLKLPDYCRIHPVFHVSVLRPYSGSSEKVGVAELPTEFIDGSPVAFPVCIHGRRTCLVQGRSTDQLLVEWSDAGKEEATWESVEYMTKYFPDFHLGDKVNFDGVENVIPQNTTGLRPIDEEQSAQEEEHSMPRRAQREKRRPAWQSDYYVT</sequence>
<dbReference type="Pfam" id="PF24626">
    <property type="entry name" value="SH3_Tf2-1"/>
    <property type="match status" value="1"/>
</dbReference>